<feature type="region of interest" description="Disordered" evidence="1">
    <location>
        <begin position="72"/>
        <end position="94"/>
    </location>
</feature>
<protein>
    <submittedName>
        <fullName evidence="2">Uncharacterized protein</fullName>
    </submittedName>
</protein>
<accession>A0A7I8KZK1</accession>
<name>A0A7I8KZK1_SPIIN</name>
<dbReference type="Proteomes" id="UP000663760">
    <property type="component" value="Chromosome 9"/>
</dbReference>
<proteinExistence type="predicted"/>
<evidence type="ECO:0000313" key="3">
    <source>
        <dbReference type="Proteomes" id="UP000663760"/>
    </source>
</evidence>
<evidence type="ECO:0000313" key="2">
    <source>
        <dbReference type="EMBL" id="CAA7403131.1"/>
    </source>
</evidence>
<dbReference type="AlphaFoldDB" id="A0A7I8KZK1"/>
<dbReference type="OrthoDB" id="1938019at2759"/>
<dbReference type="EMBL" id="LR746272">
    <property type="protein sequence ID" value="CAA7403131.1"/>
    <property type="molecule type" value="Genomic_DNA"/>
</dbReference>
<gene>
    <name evidence="2" type="ORF">SI8410_09013809</name>
</gene>
<organism evidence="2 3">
    <name type="scientific">Spirodela intermedia</name>
    <name type="common">Intermediate duckweed</name>
    <dbReference type="NCBI Taxonomy" id="51605"/>
    <lineage>
        <taxon>Eukaryota</taxon>
        <taxon>Viridiplantae</taxon>
        <taxon>Streptophyta</taxon>
        <taxon>Embryophyta</taxon>
        <taxon>Tracheophyta</taxon>
        <taxon>Spermatophyta</taxon>
        <taxon>Magnoliopsida</taxon>
        <taxon>Liliopsida</taxon>
        <taxon>Araceae</taxon>
        <taxon>Lemnoideae</taxon>
        <taxon>Spirodela</taxon>
    </lineage>
</organism>
<reference evidence="2" key="1">
    <citation type="submission" date="2020-02" db="EMBL/GenBank/DDBJ databases">
        <authorList>
            <person name="Scholz U."/>
            <person name="Mascher M."/>
            <person name="Fiebig A."/>
        </authorList>
    </citation>
    <scope>NUCLEOTIDE SEQUENCE</scope>
</reference>
<evidence type="ECO:0000256" key="1">
    <source>
        <dbReference type="SAM" id="MobiDB-lite"/>
    </source>
</evidence>
<sequence length="181" mass="19720">MRTHRREKQQVPWKMSRGIPSFFAVLPVQGSPMSEIMQLAGISKFERYSSTVGRSMAVALKKLMISSLDGKVSRLSQPSGRPASLQGKGSSTRRIGRPDAWASSTLLVKRAALRGVVMRLVSTPRAASRRAMSTMGIICPWAISGISTKWPVAFPFPGEFITIPPAAGVTSSKSQWKNQTC</sequence>
<keyword evidence="3" id="KW-1185">Reference proteome</keyword>